<dbReference type="PANTHER" id="PTHR23512">
    <property type="entry name" value="MAJOR FACILITATOR SUPERFAMILY DOMAIN-CONTAINING PROTEIN 1"/>
    <property type="match status" value="1"/>
</dbReference>
<evidence type="ECO:0000256" key="7">
    <source>
        <dbReference type="ARBA" id="ARBA00023228"/>
    </source>
</evidence>
<dbReference type="EMBL" id="VMNH01000012">
    <property type="protein sequence ID" value="TVO74101.1"/>
    <property type="molecule type" value="Genomic_DNA"/>
</dbReference>
<evidence type="ECO:0000256" key="22">
    <source>
        <dbReference type="ARBA" id="ARBA00045018"/>
    </source>
</evidence>
<comment type="caution">
    <text evidence="27">The sequence shown here is derived from an EMBL/GenBank/DDBJ whole genome shotgun (WGS) entry which is preliminary data.</text>
</comment>
<feature type="transmembrane region" description="Helical" evidence="25">
    <location>
        <begin position="12"/>
        <end position="32"/>
    </location>
</feature>
<evidence type="ECO:0000256" key="3">
    <source>
        <dbReference type="ARBA" id="ARBA00022448"/>
    </source>
</evidence>
<keyword evidence="7" id="KW-0458">Lysosome</keyword>
<feature type="transmembrane region" description="Helical" evidence="25">
    <location>
        <begin position="81"/>
        <end position="98"/>
    </location>
</feature>
<evidence type="ECO:0000256" key="24">
    <source>
        <dbReference type="ARBA" id="ARBA00046376"/>
    </source>
</evidence>
<feature type="transmembrane region" description="Helical" evidence="25">
    <location>
        <begin position="170"/>
        <end position="189"/>
    </location>
</feature>
<evidence type="ECO:0000256" key="1">
    <source>
        <dbReference type="ARBA" id="ARBA00004155"/>
    </source>
</evidence>
<dbReference type="GO" id="GO:0022857">
    <property type="term" value="F:transmembrane transporter activity"/>
    <property type="evidence" value="ECO:0007669"/>
    <property type="project" value="InterPro"/>
</dbReference>
<feature type="transmembrane region" description="Helical" evidence="25">
    <location>
        <begin position="296"/>
        <end position="314"/>
    </location>
</feature>
<evidence type="ECO:0000256" key="6">
    <source>
        <dbReference type="ARBA" id="ARBA00023136"/>
    </source>
</evidence>
<gene>
    <name evidence="27" type="ORF">FHP88_10930</name>
</gene>
<comment type="catalytic activity">
    <reaction evidence="20">
        <text>L-lysyl-glycine(out) = L-lysyl-glycine(in)</text>
        <dbReference type="Rhea" id="RHEA:79407"/>
        <dbReference type="ChEBI" id="CHEBI:191202"/>
    </reaction>
</comment>
<keyword evidence="3" id="KW-0813">Transport</keyword>
<evidence type="ECO:0000256" key="11">
    <source>
        <dbReference type="ARBA" id="ARBA00044884"/>
    </source>
</evidence>
<evidence type="ECO:0000313" key="28">
    <source>
        <dbReference type="Proteomes" id="UP000316649"/>
    </source>
</evidence>
<dbReference type="GO" id="GO:0005765">
    <property type="term" value="C:lysosomal membrane"/>
    <property type="evidence" value="ECO:0007669"/>
    <property type="project" value="UniProtKB-SubCell"/>
</dbReference>
<comment type="function">
    <text evidence="23">Lysosomal dipeptide uniporter that selectively exports lysine, arginine or histidine-containing dipeptides with a net positive charge from the lysosome lumen into the cytosol. Could play a role in a specific type of protein O-glycosylation indirectly regulating macrophages migration and tissue invasion. Also essential for liver homeostasis.</text>
</comment>
<comment type="catalytic activity">
    <reaction evidence="8">
        <text>L-lysyl-L-alanine(out) = L-lysyl-L-alanine(in)</text>
        <dbReference type="Rhea" id="RHEA:79399"/>
        <dbReference type="ChEBI" id="CHEBI:229954"/>
    </reaction>
</comment>
<dbReference type="InterPro" id="IPR036259">
    <property type="entry name" value="MFS_trans_sf"/>
</dbReference>
<evidence type="ECO:0000256" key="19">
    <source>
        <dbReference type="ARBA" id="ARBA00044919"/>
    </source>
</evidence>
<comment type="catalytic activity">
    <reaction evidence="19">
        <text>L-alanyl-L-lysine(out) = L-alanyl-L-lysine(in)</text>
        <dbReference type="Rhea" id="RHEA:79415"/>
        <dbReference type="ChEBI" id="CHEBI:192470"/>
    </reaction>
</comment>
<evidence type="ECO:0000256" key="5">
    <source>
        <dbReference type="ARBA" id="ARBA00022989"/>
    </source>
</evidence>
<sequence length="428" mass="46008">MTSPSYPPLRLAWMIWGLGAALYLIGFYQRVAPGVMTSELMTDFQLNAAGLGNLSAFYFYSYVAMQVPTGLLADHWGPRRLLSLGATVAGMGALLFAMAPDTLWANLGRLLIGGSVAVAFVGTLKLAGHWLPPKQYSFASGIALFCGVVGAVFAGVPLRLLVDAFGWRPVMLSSAVVTFIVAFGIWLLVRDDPTEKGYASHAIAHNESSSSHIGALAGIRAVLGYRNTWLLFFVPGAGVGSVLTFAGLWGVPFLTTHYGMEKTTAAAICSALLVSWAVGGPAFGWLSDHLGHRKPLYLLGCVIQLVTWSIVILVPALPVWLLVLLLISAGFFSGNMIIGFAFARESAPIRLAGTAAGLVNMGVMIGPMLLQPAVGWLLDHYWTGEMNNGVRLYTLEAYENGFTLMMGWLVVALILMFFTRETHCKQIA</sequence>
<comment type="catalytic activity">
    <reaction evidence="12">
        <text>L-lysyl-L-alpha-amino acid(out) = L-lysyl-L-alpha-amino acid(in)</text>
        <dbReference type="Rhea" id="RHEA:79387"/>
        <dbReference type="ChEBI" id="CHEBI:229965"/>
    </reaction>
</comment>
<evidence type="ECO:0000256" key="25">
    <source>
        <dbReference type="SAM" id="Phobius"/>
    </source>
</evidence>
<dbReference type="Proteomes" id="UP000316649">
    <property type="component" value="Unassembled WGS sequence"/>
</dbReference>
<comment type="catalytic activity">
    <reaction evidence="14">
        <text>L-aspartyl-L-lysine(out) = L-aspartyl-L-lysine(in)</text>
        <dbReference type="Rhea" id="RHEA:79411"/>
        <dbReference type="ChEBI" id="CHEBI:229953"/>
    </reaction>
</comment>
<comment type="similarity">
    <text evidence="2">Belongs to the major facilitator superfamily.</text>
</comment>
<dbReference type="AlphaFoldDB" id="A0A558DKV0"/>
<evidence type="ECO:0000256" key="9">
    <source>
        <dbReference type="ARBA" id="ARBA00044878"/>
    </source>
</evidence>
<comment type="subcellular location">
    <subcellularLocation>
        <location evidence="1">Lysosome membrane</location>
        <topology evidence="1">Multi-pass membrane protein</topology>
    </subcellularLocation>
</comment>
<comment type="subunit">
    <text evidence="24">Homodimer. Interacts with lysosomal protein GLMP (via lumenal domain); the interaction starts while both proteins are still in the endoplasmic reticulum and is required for stabilization of MFSD1 in lysosomes but has no direct effect on its targeting to lysosomes or transporter activity.</text>
</comment>
<evidence type="ECO:0000256" key="8">
    <source>
        <dbReference type="ARBA" id="ARBA00044876"/>
    </source>
</evidence>
<comment type="catalytic activity">
    <reaction evidence="10">
        <text>L-alpha-aminoacyl-L-arginine(out) = L-alpha-aminoacyl-L-arginine(in)</text>
        <dbReference type="Rhea" id="RHEA:79367"/>
        <dbReference type="ChEBI" id="CHEBI:229968"/>
    </reaction>
</comment>
<evidence type="ECO:0000256" key="16">
    <source>
        <dbReference type="ARBA" id="ARBA00044900"/>
    </source>
</evidence>
<reference evidence="27 28" key="1">
    <citation type="submission" date="2019-07" db="EMBL/GenBank/DDBJ databases">
        <title>The pathways for chlorine oxyanion respiration interact through the shared metabolite chlorate.</title>
        <authorList>
            <person name="Barnum T.P."/>
            <person name="Cheng Y."/>
            <person name="Hill K.A."/>
            <person name="Lucas L.N."/>
            <person name="Carlson H.K."/>
            <person name="Coates J.D."/>
        </authorList>
    </citation>
    <scope>NUCLEOTIDE SEQUENCE [LARGE SCALE GENOMIC DNA]</scope>
    <source>
        <strain evidence="27 28">BK-1</strain>
    </source>
</reference>
<evidence type="ECO:0000256" key="14">
    <source>
        <dbReference type="ARBA" id="ARBA00044898"/>
    </source>
</evidence>
<feature type="transmembrane region" description="Helical" evidence="25">
    <location>
        <begin position="263"/>
        <end position="284"/>
    </location>
</feature>
<evidence type="ECO:0000256" key="23">
    <source>
        <dbReference type="ARBA" id="ARBA00045709"/>
    </source>
</evidence>
<feature type="transmembrane region" description="Helical" evidence="25">
    <location>
        <begin position="398"/>
        <end position="418"/>
    </location>
</feature>
<feature type="transmembrane region" description="Helical" evidence="25">
    <location>
        <begin position="320"/>
        <end position="343"/>
    </location>
</feature>
<keyword evidence="6 25" id="KW-0472">Membrane</keyword>
<dbReference type="PROSITE" id="PS50850">
    <property type="entry name" value="MFS"/>
    <property type="match status" value="1"/>
</dbReference>
<dbReference type="OrthoDB" id="5620971at2"/>
<dbReference type="Gene3D" id="1.20.1250.20">
    <property type="entry name" value="MFS general substrate transporter like domains"/>
    <property type="match status" value="2"/>
</dbReference>
<feature type="transmembrane region" description="Helical" evidence="25">
    <location>
        <begin position="136"/>
        <end position="158"/>
    </location>
</feature>
<dbReference type="PANTHER" id="PTHR23512:SF3">
    <property type="entry name" value="MAJOR FACILITATOR SUPERFAMILY DOMAIN-CONTAINING PROTEIN 1"/>
    <property type="match status" value="1"/>
</dbReference>
<dbReference type="Pfam" id="PF07690">
    <property type="entry name" value="MFS_1"/>
    <property type="match status" value="2"/>
</dbReference>
<comment type="catalytic activity">
    <reaction evidence="18">
        <text>L-histidyl-L-alpha-amino acid(out) = L-histidyl-L-alpha-amino acid(in)</text>
        <dbReference type="Rhea" id="RHEA:79379"/>
        <dbReference type="ChEBI" id="CHEBI:229964"/>
    </reaction>
</comment>
<keyword evidence="4 25" id="KW-0812">Transmembrane</keyword>
<keyword evidence="28" id="KW-1185">Reference proteome</keyword>
<dbReference type="RefSeq" id="WP_144359119.1">
    <property type="nucleotide sequence ID" value="NZ_VMNH01000012.1"/>
</dbReference>
<feature type="transmembrane region" description="Helical" evidence="25">
    <location>
        <begin position="104"/>
        <end position="124"/>
    </location>
</feature>
<comment type="catalytic activity">
    <reaction evidence="15">
        <text>L-arginyl-L-alpha-amino acid(out) = L-arginyl-L-alpha-amino acid(in)</text>
        <dbReference type="Rhea" id="RHEA:79371"/>
        <dbReference type="ChEBI" id="CHEBI:84315"/>
    </reaction>
</comment>
<dbReference type="InterPro" id="IPR052187">
    <property type="entry name" value="MFSD1"/>
</dbReference>
<evidence type="ECO:0000256" key="18">
    <source>
        <dbReference type="ARBA" id="ARBA00044912"/>
    </source>
</evidence>
<evidence type="ECO:0000259" key="26">
    <source>
        <dbReference type="PROSITE" id="PS50850"/>
    </source>
</evidence>
<accession>A0A558DKV0</accession>
<evidence type="ECO:0000256" key="15">
    <source>
        <dbReference type="ARBA" id="ARBA00044899"/>
    </source>
</evidence>
<dbReference type="InterPro" id="IPR011701">
    <property type="entry name" value="MFS"/>
</dbReference>
<protein>
    <recommendedName>
        <fullName evidence="21">Lysosomal dipeptide transporter MFSD1</fullName>
    </recommendedName>
    <alternativeName>
        <fullName evidence="22">Major facilitator superfamily domain-containing protein 1</fullName>
    </alternativeName>
</protein>
<evidence type="ECO:0000256" key="20">
    <source>
        <dbReference type="ARBA" id="ARBA00044924"/>
    </source>
</evidence>
<evidence type="ECO:0000256" key="17">
    <source>
        <dbReference type="ARBA" id="ARBA00044903"/>
    </source>
</evidence>
<keyword evidence="5 25" id="KW-1133">Transmembrane helix</keyword>
<feature type="transmembrane region" description="Helical" evidence="25">
    <location>
        <begin position="229"/>
        <end position="251"/>
    </location>
</feature>
<feature type="domain" description="Major facilitator superfamily (MFS) profile" evidence="26">
    <location>
        <begin position="14"/>
        <end position="424"/>
    </location>
</feature>
<dbReference type="SUPFAM" id="SSF103473">
    <property type="entry name" value="MFS general substrate transporter"/>
    <property type="match status" value="1"/>
</dbReference>
<comment type="catalytic activity">
    <reaction evidence="16">
        <text>L-lysyl-L-lysine(out) = L-lysyl-L-lysine(in)</text>
        <dbReference type="Rhea" id="RHEA:79403"/>
        <dbReference type="ChEBI" id="CHEBI:229956"/>
    </reaction>
</comment>
<comment type="catalytic activity">
    <reaction evidence="13">
        <text>L-alpha-aminoacyl-L-lysine(out) = L-alpha-aminoacyl-L-lysine(in)</text>
        <dbReference type="Rhea" id="RHEA:79383"/>
        <dbReference type="ChEBI" id="CHEBI:229966"/>
    </reaction>
</comment>
<organism evidence="27 28">
    <name type="scientific">Sedimenticola selenatireducens</name>
    <dbReference type="NCBI Taxonomy" id="191960"/>
    <lineage>
        <taxon>Bacteria</taxon>
        <taxon>Pseudomonadati</taxon>
        <taxon>Pseudomonadota</taxon>
        <taxon>Gammaproteobacteria</taxon>
        <taxon>Chromatiales</taxon>
        <taxon>Sedimenticolaceae</taxon>
        <taxon>Sedimenticola</taxon>
    </lineage>
</organism>
<evidence type="ECO:0000256" key="2">
    <source>
        <dbReference type="ARBA" id="ARBA00008335"/>
    </source>
</evidence>
<evidence type="ECO:0000313" key="27">
    <source>
        <dbReference type="EMBL" id="TVO74101.1"/>
    </source>
</evidence>
<comment type="catalytic activity">
    <reaction evidence="9">
        <text>L-histidyl-glycine(out) = L-histidyl-glycine(in)</text>
        <dbReference type="Rhea" id="RHEA:79395"/>
        <dbReference type="ChEBI" id="CHEBI:229957"/>
    </reaction>
</comment>
<proteinExistence type="inferred from homology"/>
<evidence type="ECO:0000256" key="13">
    <source>
        <dbReference type="ARBA" id="ARBA00044893"/>
    </source>
</evidence>
<comment type="catalytic activity">
    <reaction evidence="11">
        <text>L-alpha-aminoacyl-L-histidine(out) = L-alpha-aminoacyl-L-histidine(in)</text>
        <dbReference type="Rhea" id="RHEA:79375"/>
        <dbReference type="ChEBI" id="CHEBI:229967"/>
    </reaction>
</comment>
<comment type="catalytic activity">
    <reaction evidence="17">
        <text>L-arginyl-glycine(out) = L-arginyl-glycine(in)</text>
        <dbReference type="Rhea" id="RHEA:79391"/>
        <dbReference type="ChEBI" id="CHEBI:229955"/>
    </reaction>
</comment>
<evidence type="ECO:0000256" key="4">
    <source>
        <dbReference type="ARBA" id="ARBA00022692"/>
    </source>
</evidence>
<evidence type="ECO:0000256" key="10">
    <source>
        <dbReference type="ARBA" id="ARBA00044881"/>
    </source>
</evidence>
<feature type="transmembrane region" description="Helical" evidence="25">
    <location>
        <begin position="355"/>
        <end position="378"/>
    </location>
</feature>
<evidence type="ECO:0000256" key="12">
    <source>
        <dbReference type="ARBA" id="ARBA00044891"/>
    </source>
</evidence>
<name>A0A558DKV0_9GAMM</name>
<evidence type="ECO:0000256" key="21">
    <source>
        <dbReference type="ARBA" id="ARBA00044985"/>
    </source>
</evidence>
<dbReference type="InterPro" id="IPR020846">
    <property type="entry name" value="MFS_dom"/>
</dbReference>